<comment type="caution">
    <text evidence="1">The sequence shown here is derived from an EMBL/GenBank/DDBJ whole genome shotgun (WGS) entry which is preliminary data.</text>
</comment>
<name>A0A4C1XXZ1_EUMVA</name>
<accession>A0A4C1XXZ1</accession>
<proteinExistence type="predicted"/>
<gene>
    <name evidence="1" type="ORF">EVAR_42058_1</name>
</gene>
<keyword evidence="2" id="KW-1185">Reference proteome</keyword>
<sequence>MSDEADDRHLPPAAAPTTVLCAPSLENVFYGARQNKSNEPKFGESTSSHLKAVLVYLVVPPSATQTLSYAFLVLQTALCVVTLGEDPRPARSSDRHFVTFYRSDETTVSLSNHLPGCVIESVFIHRSNFFLHHLTPPSIGYPIPTQKTGDASMTPLVYRVFIAKAERTNRRPRTGPVYTVGSCDSVYRAHLALLRQICEVHGHTTSNVIAHAARNPFSEAIVEEIRIAGLRSGERRRRPWVLAPLGESPCALSPFRERIGYLLVGDHYNGGEH</sequence>
<evidence type="ECO:0000313" key="2">
    <source>
        <dbReference type="Proteomes" id="UP000299102"/>
    </source>
</evidence>
<dbReference type="AlphaFoldDB" id="A0A4C1XXZ1"/>
<reference evidence="1 2" key="1">
    <citation type="journal article" date="2019" name="Commun. Biol.">
        <title>The bagworm genome reveals a unique fibroin gene that provides high tensile strength.</title>
        <authorList>
            <person name="Kono N."/>
            <person name="Nakamura H."/>
            <person name="Ohtoshi R."/>
            <person name="Tomita M."/>
            <person name="Numata K."/>
            <person name="Arakawa K."/>
        </authorList>
    </citation>
    <scope>NUCLEOTIDE SEQUENCE [LARGE SCALE GENOMIC DNA]</scope>
</reference>
<evidence type="ECO:0000313" key="1">
    <source>
        <dbReference type="EMBL" id="GBP67179.1"/>
    </source>
</evidence>
<dbReference type="EMBL" id="BGZK01000975">
    <property type="protein sequence ID" value="GBP67179.1"/>
    <property type="molecule type" value="Genomic_DNA"/>
</dbReference>
<organism evidence="1 2">
    <name type="scientific">Eumeta variegata</name>
    <name type="common">Bagworm moth</name>
    <name type="synonym">Eumeta japonica</name>
    <dbReference type="NCBI Taxonomy" id="151549"/>
    <lineage>
        <taxon>Eukaryota</taxon>
        <taxon>Metazoa</taxon>
        <taxon>Ecdysozoa</taxon>
        <taxon>Arthropoda</taxon>
        <taxon>Hexapoda</taxon>
        <taxon>Insecta</taxon>
        <taxon>Pterygota</taxon>
        <taxon>Neoptera</taxon>
        <taxon>Endopterygota</taxon>
        <taxon>Lepidoptera</taxon>
        <taxon>Glossata</taxon>
        <taxon>Ditrysia</taxon>
        <taxon>Tineoidea</taxon>
        <taxon>Psychidae</taxon>
        <taxon>Oiketicinae</taxon>
        <taxon>Eumeta</taxon>
    </lineage>
</organism>
<protein>
    <submittedName>
        <fullName evidence="1">Uncharacterized protein</fullName>
    </submittedName>
</protein>
<dbReference type="Proteomes" id="UP000299102">
    <property type="component" value="Unassembled WGS sequence"/>
</dbReference>